<evidence type="ECO:0000313" key="13">
    <source>
        <dbReference type="Proteomes" id="UP000515123"/>
    </source>
</evidence>
<evidence type="ECO:0000256" key="1">
    <source>
        <dbReference type="ARBA" id="ARBA00004123"/>
    </source>
</evidence>
<keyword evidence="5" id="KW-0010">Activator</keyword>
<dbReference type="InterPro" id="IPR016177">
    <property type="entry name" value="DNA-bd_dom_sf"/>
</dbReference>
<dbReference type="AlphaFoldDB" id="A0A199UEH7"/>
<comment type="similarity">
    <text evidence="8">Belongs to the AP2/ERF transcription factor family. ERF subfamily.</text>
</comment>
<comment type="subcellular location">
    <subcellularLocation>
        <location evidence="1">Nucleus</location>
    </subcellularLocation>
</comment>
<keyword evidence="2" id="KW-0805">Transcription regulation</keyword>
<evidence type="ECO:0000256" key="6">
    <source>
        <dbReference type="ARBA" id="ARBA00023163"/>
    </source>
</evidence>
<dbReference type="SMART" id="SM00380">
    <property type="entry name" value="AP2"/>
    <property type="match status" value="1"/>
</dbReference>
<dbReference type="GeneID" id="109723415"/>
<dbReference type="PROSITE" id="PS51032">
    <property type="entry name" value="AP2_ERF"/>
    <property type="match status" value="1"/>
</dbReference>
<dbReference type="GO" id="GO:0005634">
    <property type="term" value="C:nucleus"/>
    <property type="evidence" value="ECO:0007669"/>
    <property type="project" value="UniProtKB-SubCell"/>
</dbReference>
<keyword evidence="13" id="KW-1185">Reference proteome</keyword>
<dbReference type="InterPro" id="IPR045277">
    <property type="entry name" value="DRE1A-I"/>
</dbReference>
<dbReference type="Gene3D" id="3.30.730.10">
    <property type="entry name" value="AP2/ERF domain"/>
    <property type="match status" value="1"/>
</dbReference>
<dbReference type="EMBL" id="LSRQ01008383">
    <property type="protein sequence ID" value="OAY63143.1"/>
    <property type="molecule type" value="Genomic_DNA"/>
</dbReference>
<gene>
    <name evidence="14" type="primary">LOC109723415</name>
    <name evidence="11" type="ORF">ACMD2_15846</name>
</gene>
<dbReference type="FunFam" id="3.30.730.10:FF:000001">
    <property type="entry name" value="Ethylene-responsive transcription factor 2"/>
    <property type="match status" value="1"/>
</dbReference>
<feature type="domain" description="AP2/ERF" evidence="10">
    <location>
        <begin position="57"/>
        <end position="114"/>
    </location>
</feature>
<keyword evidence="4" id="KW-0238">DNA-binding</keyword>
<reference evidence="11 12" key="1">
    <citation type="journal article" date="2016" name="DNA Res.">
        <title>The draft genome of MD-2 pineapple using hybrid error correction of long reads.</title>
        <authorList>
            <person name="Redwan R.M."/>
            <person name="Saidin A."/>
            <person name="Kumar S.V."/>
        </authorList>
    </citation>
    <scope>NUCLEOTIDE SEQUENCE [LARGE SCALE GENOMIC DNA]</scope>
    <source>
        <strain evidence="12">cv. MD2</strain>
        <tissue evidence="11">Leaf</tissue>
    </source>
</reference>
<evidence type="ECO:0000313" key="12">
    <source>
        <dbReference type="Proteomes" id="UP000092600"/>
    </source>
</evidence>
<evidence type="ECO:0000256" key="8">
    <source>
        <dbReference type="ARBA" id="ARBA00024343"/>
    </source>
</evidence>
<keyword evidence="7" id="KW-0539">Nucleus</keyword>
<name>A0A199UEH7_ANACO</name>
<dbReference type="OrthoDB" id="676764at2759"/>
<evidence type="ECO:0000256" key="3">
    <source>
        <dbReference type="ARBA" id="ARBA00023016"/>
    </source>
</evidence>
<feature type="compositionally biased region" description="Low complexity" evidence="9">
    <location>
        <begin position="18"/>
        <end position="35"/>
    </location>
</feature>
<proteinExistence type="inferred from homology"/>
<organism evidence="11 12">
    <name type="scientific">Ananas comosus</name>
    <name type="common">Pineapple</name>
    <name type="synonym">Ananas ananas</name>
    <dbReference type="NCBI Taxonomy" id="4615"/>
    <lineage>
        <taxon>Eukaryota</taxon>
        <taxon>Viridiplantae</taxon>
        <taxon>Streptophyta</taxon>
        <taxon>Embryophyta</taxon>
        <taxon>Tracheophyta</taxon>
        <taxon>Spermatophyta</taxon>
        <taxon>Magnoliopsida</taxon>
        <taxon>Liliopsida</taxon>
        <taxon>Poales</taxon>
        <taxon>Bromeliaceae</taxon>
        <taxon>Bromelioideae</taxon>
        <taxon>Ananas</taxon>
    </lineage>
</organism>
<dbReference type="SUPFAM" id="SSF54171">
    <property type="entry name" value="DNA-binding domain"/>
    <property type="match status" value="1"/>
</dbReference>
<reference evidence="14" key="2">
    <citation type="submission" date="2025-04" db="UniProtKB">
        <authorList>
            <consortium name="RefSeq"/>
        </authorList>
    </citation>
    <scope>IDENTIFICATION</scope>
    <source>
        <tissue evidence="14">Leaf</tissue>
    </source>
</reference>
<dbReference type="STRING" id="4615.A0A199UEH7"/>
<evidence type="ECO:0000256" key="7">
    <source>
        <dbReference type="ARBA" id="ARBA00023242"/>
    </source>
</evidence>
<evidence type="ECO:0000313" key="14">
    <source>
        <dbReference type="RefSeq" id="XP_020107363.1"/>
    </source>
</evidence>
<dbReference type="GO" id="GO:0003700">
    <property type="term" value="F:DNA-binding transcription factor activity"/>
    <property type="evidence" value="ECO:0007669"/>
    <property type="project" value="InterPro"/>
</dbReference>
<accession>A0A199UEH7</accession>
<keyword evidence="3" id="KW-0346">Stress response</keyword>
<feature type="region of interest" description="Disordered" evidence="9">
    <location>
        <begin position="1"/>
        <end position="57"/>
    </location>
</feature>
<dbReference type="CDD" id="cd00018">
    <property type="entry name" value="AP2"/>
    <property type="match status" value="1"/>
</dbReference>
<evidence type="ECO:0000256" key="9">
    <source>
        <dbReference type="SAM" id="MobiDB-lite"/>
    </source>
</evidence>
<dbReference type="Pfam" id="PF00847">
    <property type="entry name" value="AP2"/>
    <property type="match status" value="1"/>
</dbReference>
<dbReference type="Gramene" id="Aco016696.1.mrna1">
    <property type="protein sequence ID" value="Aco016696.1.mrna1.cds1"/>
    <property type="gene ID" value="Aco016696.1.path1"/>
</dbReference>
<feature type="compositionally biased region" description="Basic residues" evidence="9">
    <location>
        <begin position="41"/>
        <end position="52"/>
    </location>
</feature>
<dbReference type="PANTHER" id="PTHR31839:SF42">
    <property type="entry name" value="DEHYDRATION-RESPONSIVE ELEMENT-BINDING PROTEIN 1F"/>
    <property type="match status" value="1"/>
</dbReference>
<evidence type="ECO:0000256" key="4">
    <source>
        <dbReference type="ARBA" id="ARBA00023125"/>
    </source>
</evidence>
<dbReference type="InterPro" id="IPR036955">
    <property type="entry name" value="AP2/ERF_dom_sf"/>
</dbReference>
<evidence type="ECO:0000256" key="2">
    <source>
        <dbReference type="ARBA" id="ARBA00023015"/>
    </source>
</evidence>
<keyword evidence="6" id="KW-0804">Transcription</keyword>
<dbReference type="Proteomes" id="UP000515123">
    <property type="component" value="Linkage group 17"/>
</dbReference>
<evidence type="ECO:0000256" key="5">
    <source>
        <dbReference type="ARBA" id="ARBA00023159"/>
    </source>
</evidence>
<dbReference type="InterPro" id="IPR001471">
    <property type="entry name" value="AP2/ERF_dom"/>
</dbReference>
<evidence type="ECO:0000313" key="11">
    <source>
        <dbReference type="EMBL" id="OAY63143.1"/>
    </source>
</evidence>
<dbReference type="PANTHER" id="PTHR31839">
    <property type="entry name" value="DEHYDRATION-RESPONSIVE ELEMENT-BINDING PROTEIN 1D"/>
    <property type="match status" value="1"/>
</dbReference>
<protein>
    <submittedName>
        <fullName evidence="11 14">Dehydration-responsive element-binding protein 1F</fullName>
    </submittedName>
</protein>
<dbReference type="Proteomes" id="UP000092600">
    <property type="component" value="Unassembled WGS sequence"/>
</dbReference>
<dbReference type="PRINTS" id="PR00367">
    <property type="entry name" value="ETHRSPELEMNT"/>
</dbReference>
<dbReference type="RefSeq" id="XP_020107363.1">
    <property type="nucleotide sequence ID" value="XM_020251774.1"/>
</dbReference>
<evidence type="ECO:0000259" key="10">
    <source>
        <dbReference type="PROSITE" id="PS51032"/>
    </source>
</evidence>
<sequence length="238" mass="26104">MDDSTSSSSNGCSPTERSPAAKSPCSSSSSSLHAPAPTPSLKRKAGRKKFRETRHPVYRGVRSRNGGRWVCEVREPHKKSRIWLGTYPTPEMAARAHDVAALALRGEAAPLNFPDSVWKLPRAGSGSADDVRFAAAKAAEMFRPCALHESPPLLKWETSSPAKKLPAPPSTDQGWIGEADEEKVVRPAAVYLDEELVFNMQGLMDDMAKGMMLTPPALRRAFDWDADECAEDWTLWAD</sequence>
<dbReference type="GO" id="GO:0003677">
    <property type="term" value="F:DNA binding"/>
    <property type="evidence" value="ECO:0007669"/>
    <property type="project" value="UniProtKB-KW"/>
</dbReference>